<dbReference type="HOGENOM" id="CLU_2252953_0_0_1"/>
<dbReference type="PaxDb" id="6945-B7PJL2"/>
<name>B7PJL2_IXOSC</name>
<dbReference type="InParanoid" id="B7PJL2"/>
<dbReference type="AlphaFoldDB" id="B7PJL2"/>
<dbReference type="STRING" id="6945.B7PJL2"/>
<dbReference type="EnsemblMetazoa" id="ISCW018162-RA">
    <property type="protein sequence ID" value="ISCW018162-PA"/>
    <property type="gene ID" value="ISCW018162"/>
</dbReference>
<evidence type="ECO:0000313" key="3">
    <source>
        <dbReference type="Proteomes" id="UP000001555"/>
    </source>
</evidence>
<proteinExistence type="predicted"/>
<reference evidence="2" key="2">
    <citation type="submission" date="2020-05" db="UniProtKB">
        <authorList>
            <consortium name="EnsemblMetazoa"/>
        </authorList>
    </citation>
    <scope>IDENTIFICATION</scope>
    <source>
        <strain evidence="2">wikel</strain>
    </source>
</reference>
<dbReference type="EMBL" id="ABJB010334570">
    <property type="status" value="NOT_ANNOTATED_CDS"/>
    <property type="molecule type" value="Genomic_DNA"/>
</dbReference>
<keyword evidence="3" id="KW-1185">Reference proteome</keyword>
<dbReference type="VEuPathDB" id="VectorBase:ISCI018162"/>
<sequence>MWRHTKRPSYGLHMVGLSWDRKGLGFITSSQVPCILSCLGVVNGRNVSRATHNGVVCLVGSSVQLLQITGNYCLDSEDEAVPKQGHHTRCGDLALAGQCLSLAQ</sequence>
<dbReference type="Proteomes" id="UP000001555">
    <property type="component" value="Unassembled WGS sequence"/>
</dbReference>
<evidence type="ECO:0000313" key="2">
    <source>
        <dbReference type="EnsemblMetazoa" id="ISCW018162-PA"/>
    </source>
</evidence>
<reference evidence="1 3" key="1">
    <citation type="submission" date="2008-03" db="EMBL/GenBank/DDBJ databases">
        <title>Annotation of Ixodes scapularis.</title>
        <authorList>
            <consortium name="Ixodes scapularis Genome Project Consortium"/>
            <person name="Caler E."/>
            <person name="Hannick L.I."/>
            <person name="Bidwell S."/>
            <person name="Joardar V."/>
            <person name="Thiagarajan M."/>
            <person name="Amedeo P."/>
            <person name="Galinsky K.J."/>
            <person name="Schobel S."/>
            <person name="Inman J."/>
            <person name="Hostetler J."/>
            <person name="Miller J."/>
            <person name="Hammond M."/>
            <person name="Megy K."/>
            <person name="Lawson D."/>
            <person name="Kodira C."/>
            <person name="Sutton G."/>
            <person name="Meyer J."/>
            <person name="Hill C.A."/>
            <person name="Birren B."/>
            <person name="Nene V."/>
            <person name="Collins F."/>
            <person name="Alarcon-Chaidez F."/>
            <person name="Wikel S."/>
            <person name="Strausberg R."/>
        </authorList>
    </citation>
    <scope>NUCLEOTIDE SEQUENCE [LARGE SCALE GENOMIC DNA]</scope>
    <source>
        <strain evidence="3">Wikel</strain>
        <strain evidence="1">Wikel colony</strain>
    </source>
</reference>
<evidence type="ECO:0000313" key="1">
    <source>
        <dbReference type="EMBL" id="EEC06784.1"/>
    </source>
</evidence>
<organism>
    <name type="scientific">Ixodes scapularis</name>
    <name type="common">Black-legged tick</name>
    <name type="synonym">Deer tick</name>
    <dbReference type="NCBI Taxonomy" id="6945"/>
    <lineage>
        <taxon>Eukaryota</taxon>
        <taxon>Metazoa</taxon>
        <taxon>Ecdysozoa</taxon>
        <taxon>Arthropoda</taxon>
        <taxon>Chelicerata</taxon>
        <taxon>Arachnida</taxon>
        <taxon>Acari</taxon>
        <taxon>Parasitiformes</taxon>
        <taxon>Ixodida</taxon>
        <taxon>Ixodoidea</taxon>
        <taxon>Ixodidae</taxon>
        <taxon>Ixodinae</taxon>
        <taxon>Ixodes</taxon>
    </lineage>
</organism>
<dbReference type="VEuPathDB" id="VectorBase:ISCW018162"/>
<accession>B7PJL2</accession>
<gene>
    <name evidence="1" type="ORF">IscW_ISCW018162</name>
</gene>
<protein>
    <submittedName>
        <fullName evidence="1 2">Uncharacterized protein</fullName>
    </submittedName>
</protein>
<dbReference type="EMBL" id="DS727209">
    <property type="protein sequence ID" value="EEC06784.1"/>
    <property type="molecule type" value="Genomic_DNA"/>
</dbReference>